<dbReference type="AlphaFoldDB" id="A0AAE1QNG8"/>
<feature type="domain" description="Phosphatidylinositol-specific phospholipase C X" evidence="10">
    <location>
        <begin position="1"/>
        <end position="148"/>
    </location>
</feature>
<dbReference type="CDD" id="cd00275">
    <property type="entry name" value="C2_PLC_like"/>
    <property type="match status" value="1"/>
</dbReference>
<name>A0AAE1QNG8_9SOLA</name>
<dbReference type="SUPFAM" id="SSF49562">
    <property type="entry name" value="C2 domain (Calcium/lipid-binding domain, CaLB)"/>
    <property type="match status" value="1"/>
</dbReference>
<evidence type="ECO:0000256" key="6">
    <source>
        <dbReference type="ARBA" id="ARBA00023224"/>
    </source>
</evidence>
<keyword evidence="8" id="KW-0175">Coiled coil</keyword>
<keyword evidence="12" id="KW-1185">Reference proteome</keyword>
<dbReference type="GO" id="GO:0016042">
    <property type="term" value="P:lipid catabolic process"/>
    <property type="evidence" value="ECO:0007669"/>
    <property type="project" value="UniProtKB-KW"/>
</dbReference>
<dbReference type="GO" id="GO:0051209">
    <property type="term" value="P:release of sequestered calcium ion into cytosol"/>
    <property type="evidence" value="ECO:0007669"/>
    <property type="project" value="TreeGrafter"/>
</dbReference>
<evidence type="ECO:0000256" key="8">
    <source>
        <dbReference type="SAM" id="Coils"/>
    </source>
</evidence>
<evidence type="ECO:0000256" key="2">
    <source>
        <dbReference type="ARBA" id="ARBA00004202"/>
    </source>
</evidence>
<comment type="catalytic activity">
    <reaction evidence="1 7">
        <text>a 1,2-diacyl-sn-glycero-3-phospho-(1D-myo-inositol-4,5-bisphosphate) + H2O = 1D-myo-inositol 1,4,5-trisphosphate + a 1,2-diacyl-sn-glycerol + H(+)</text>
        <dbReference type="Rhea" id="RHEA:33179"/>
        <dbReference type="ChEBI" id="CHEBI:15377"/>
        <dbReference type="ChEBI" id="CHEBI:15378"/>
        <dbReference type="ChEBI" id="CHEBI:17815"/>
        <dbReference type="ChEBI" id="CHEBI:58456"/>
        <dbReference type="ChEBI" id="CHEBI:203600"/>
        <dbReference type="EC" id="3.1.4.11"/>
    </reaction>
</comment>
<evidence type="ECO:0000256" key="7">
    <source>
        <dbReference type="RuleBase" id="RU361133"/>
    </source>
</evidence>
<feature type="region of interest" description="Disordered" evidence="9">
    <location>
        <begin position="148"/>
        <end position="261"/>
    </location>
</feature>
<reference evidence="11" key="1">
    <citation type="submission" date="2023-12" db="EMBL/GenBank/DDBJ databases">
        <title>Genome assembly of Anisodus tanguticus.</title>
        <authorList>
            <person name="Wang Y.-J."/>
        </authorList>
    </citation>
    <scope>NUCLEOTIDE SEQUENCE</scope>
    <source>
        <strain evidence="11">KB-2021</strain>
        <tissue evidence="11">Leaf</tissue>
    </source>
</reference>
<feature type="compositionally biased region" description="Low complexity" evidence="9">
    <location>
        <begin position="300"/>
        <end position="325"/>
    </location>
</feature>
<accession>A0AAE1QNG8</accession>
<keyword evidence="6" id="KW-0807">Transducer</keyword>
<dbReference type="Proteomes" id="UP001291623">
    <property type="component" value="Unassembled WGS sequence"/>
</dbReference>
<keyword evidence="4 7" id="KW-0442">Lipid degradation</keyword>
<dbReference type="EMBL" id="JAVYJV010000110">
    <property type="protein sequence ID" value="KAK4336630.1"/>
    <property type="molecule type" value="Genomic_DNA"/>
</dbReference>
<dbReference type="PRINTS" id="PR00390">
    <property type="entry name" value="PHPHLIPASEC"/>
</dbReference>
<dbReference type="PANTHER" id="PTHR10336:SF149">
    <property type="entry name" value="1-PHOSPHATIDYLINOSITOL 4,5-BISPHOSPHATE PHOSPHODIESTERASE CLASSES I AND II"/>
    <property type="match status" value="1"/>
</dbReference>
<feature type="region of interest" description="Disordered" evidence="9">
    <location>
        <begin position="279"/>
        <end position="334"/>
    </location>
</feature>
<evidence type="ECO:0000256" key="5">
    <source>
        <dbReference type="ARBA" id="ARBA00023098"/>
    </source>
</evidence>
<evidence type="ECO:0000313" key="12">
    <source>
        <dbReference type="Proteomes" id="UP001291623"/>
    </source>
</evidence>
<feature type="compositionally biased region" description="Basic residues" evidence="9">
    <location>
        <begin position="148"/>
        <end position="158"/>
    </location>
</feature>
<evidence type="ECO:0000256" key="9">
    <source>
        <dbReference type="SAM" id="MobiDB-lite"/>
    </source>
</evidence>
<feature type="compositionally biased region" description="Polar residues" evidence="9">
    <location>
        <begin position="195"/>
        <end position="260"/>
    </location>
</feature>
<dbReference type="InterPro" id="IPR035892">
    <property type="entry name" value="C2_domain_sf"/>
</dbReference>
<feature type="region of interest" description="Disordered" evidence="9">
    <location>
        <begin position="510"/>
        <end position="531"/>
    </location>
</feature>
<comment type="caution">
    <text evidence="11">The sequence shown here is derived from an EMBL/GenBank/DDBJ whole genome shotgun (WGS) entry which is preliminary data.</text>
</comment>
<dbReference type="Pfam" id="PF00388">
    <property type="entry name" value="PI-PLC-X"/>
    <property type="match status" value="1"/>
</dbReference>
<evidence type="ECO:0000259" key="10">
    <source>
        <dbReference type="SMART" id="SM00148"/>
    </source>
</evidence>
<organism evidence="11 12">
    <name type="scientific">Anisodus tanguticus</name>
    <dbReference type="NCBI Taxonomy" id="243964"/>
    <lineage>
        <taxon>Eukaryota</taxon>
        <taxon>Viridiplantae</taxon>
        <taxon>Streptophyta</taxon>
        <taxon>Embryophyta</taxon>
        <taxon>Tracheophyta</taxon>
        <taxon>Spermatophyta</taxon>
        <taxon>Magnoliopsida</taxon>
        <taxon>eudicotyledons</taxon>
        <taxon>Gunneridae</taxon>
        <taxon>Pentapetalae</taxon>
        <taxon>asterids</taxon>
        <taxon>lamiids</taxon>
        <taxon>Solanales</taxon>
        <taxon>Solanaceae</taxon>
        <taxon>Solanoideae</taxon>
        <taxon>Hyoscyameae</taxon>
        <taxon>Anisodus</taxon>
    </lineage>
</organism>
<feature type="compositionally biased region" description="Polar residues" evidence="9">
    <location>
        <begin position="518"/>
        <end position="531"/>
    </location>
</feature>
<feature type="coiled-coil region" evidence="8">
    <location>
        <begin position="652"/>
        <end position="710"/>
    </location>
</feature>
<dbReference type="Gene3D" id="3.20.20.190">
    <property type="entry name" value="Phosphatidylinositol (PI) phosphodiesterase"/>
    <property type="match status" value="1"/>
</dbReference>
<sequence>MDQPLNHYFINSSHNTYLAGHQFTGKSSVEIYRQCLLAGCRCVELDCWNGRNSDEPIVTHGFTMVTDILLKEVLEAIAECAFKTSDYPVILSLENHCSPKQQAKIAMYCRKIFGDLLLTEPLSTHPLKSGVPLPSPNQLLRKIIIKNKKRKRHHHHHTSAGNNAGQKDKKSKKSSQSTTVETPSNSLSSGNGNSPVSTSKPFGQINSSNTSADNFQSTASSITTNSVSFSNLSRPTLKANSSEESNTQEIESTTVKNSEIQTDKNLENAVVFNSCDLEEESDTSIDEDGGVTSASDLKVSSSQQQQSIISQNINSSTQQPSNQPTKTAHIKESEAAEELSALVNYIEAAPFHSFEYAENTSRRKRTRIVPNNTLNPVYFSNDNDSLFEFSKVRLPDLASIRLGLRPGYRHVPLRNENGQQLNNASLFVYIEVKDYVPHQLSALAEALANPIAYQSMIEKRSKQLEALTDDETNLNSNETKDDEALENQLADLEIDELGLLQINKIEDINKENTDENETQVTEESNTNNSSITKRMKSVGNFFVRNVSSSISQLNQNTISHGLANATSSTINTATNIQQGIIDQNTASNVGANCLDNSLVSSLQTSNNPTNNSLQRQETQVAMYSNSSNSANQAEVQISNQLLLLDISNVSSILESQEVINQESENLNKLKEHKRVIKVQLEMERELAALRKKHKKQLEKETLNLVQKKDKLLACQTKQKSLLAKTHSKLSRKSISSSSDTK</sequence>
<gene>
    <name evidence="11" type="ORF">RND71_043742</name>
</gene>
<dbReference type="GO" id="GO:0048015">
    <property type="term" value="P:phosphatidylinositol-mediated signaling"/>
    <property type="evidence" value="ECO:0007669"/>
    <property type="project" value="TreeGrafter"/>
</dbReference>
<evidence type="ECO:0000256" key="3">
    <source>
        <dbReference type="ARBA" id="ARBA00022801"/>
    </source>
</evidence>
<feature type="compositionally biased region" description="Low complexity" evidence="9">
    <location>
        <begin position="184"/>
        <end position="194"/>
    </location>
</feature>
<dbReference type="InterPro" id="IPR000909">
    <property type="entry name" value="PLipase_C_PInositol-sp_X_dom"/>
</dbReference>
<evidence type="ECO:0000256" key="4">
    <source>
        <dbReference type="ARBA" id="ARBA00022963"/>
    </source>
</evidence>
<dbReference type="FunFam" id="3.20.20.190:FF:000084">
    <property type="match status" value="1"/>
</dbReference>
<comment type="subcellular location">
    <subcellularLocation>
        <location evidence="2">Cell membrane</location>
        <topology evidence="2">Peripheral membrane protein</topology>
    </subcellularLocation>
</comment>
<proteinExistence type="predicted"/>
<dbReference type="InterPro" id="IPR001192">
    <property type="entry name" value="PI-PLC_fam"/>
</dbReference>
<dbReference type="SUPFAM" id="SSF51695">
    <property type="entry name" value="PLC-like phosphodiesterases"/>
    <property type="match status" value="1"/>
</dbReference>
<dbReference type="PANTHER" id="PTHR10336">
    <property type="entry name" value="PHOSPHOINOSITIDE-SPECIFIC PHOSPHOLIPASE C FAMILY PROTEIN"/>
    <property type="match status" value="1"/>
</dbReference>
<protein>
    <recommendedName>
        <fullName evidence="7">Phosphoinositide phospholipase C</fullName>
        <ecNumber evidence="7">3.1.4.11</ecNumber>
    </recommendedName>
</protein>
<dbReference type="SMART" id="SM00148">
    <property type="entry name" value="PLCXc"/>
    <property type="match status" value="1"/>
</dbReference>
<dbReference type="GO" id="GO:0046488">
    <property type="term" value="P:phosphatidylinositol metabolic process"/>
    <property type="evidence" value="ECO:0007669"/>
    <property type="project" value="TreeGrafter"/>
</dbReference>
<dbReference type="GO" id="GO:0004435">
    <property type="term" value="F:phosphatidylinositol-4,5-bisphosphate phospholipase C activity"/>
    <property type="evidence" value="ECO:0007669"/>
    <property type="project" value="UniProtKB-EC"/>
</dbReference>
<keyword evidence="3 7" id="KW-0378">Hydrolase</keyword>
<evidence type="ECO:0000313" key="11">
    <source>
        <dbReference type="EMBL" id="KAK4336630.1"/>
    </source>
</evidence>
<keyword evidence="5 7" id="KW-0443">Lipid metabolism</keyword>
<feature type="compositionally biased region" description="Acidic residues" evidence="9">
    <location>
        <begin position="279"/>
        <end position="289"/>
    </location>
</feature>
<dbReference type="GO" id="GO:0005886">
    <property type="term" value="C:plasma membrane"/>
    <property type="evidence" value="ECO:0007669"/>
    <property type="project" value="UniProtKB-SubCell"/>
</dbReference>
<dbReference type="Gene3D" id="2.60.40.150">
    <property type="entry name" value="C2 domain"/>
    <property type="match status" value="2"/>
</dbReference>
<evidence type="ECO:0000256" key="1">
    <source>
        <dbReference type="ARBA" id="ARBA00001195"/>
    </source>
</evidence>
<dbReference type="EC" id="3.1.4.11" evidence="7"/>
<dbReference type="InterPro" id="IPR017946">
    <property type="entry name" value="PLC-like_Pdiesterase_TIM-brl"/>
</dbReference>
<dbReference type="PROSITE" id="PS50007">
    <property type="entry name" value="PIPLC_X_DOMAIN"/>
    <property type="match status" value="1"/>
</dbReference>